<dbReference type="Pfam" id="PF04085">
    <property type="entry name" value="MreC"/>
    <property type="match status" value="1"/>
</dbReference>
<dbReference type="Gene3D" id="2.40.10.340">
    <property type="entry name" value="Rod shape-determining protein MreC, domain 1"/>
    <property type="match status" value="1"/>
</dbReference>
<evidence type="ECO:0000256" key="3">
    <source>
        <dbReference type="ARBA" id="ARBA00022960"/>
    </source>
</evidence>
<feature type="domain" description="Rod shape-determining protein MreC beta-barrel core" evidence="6">
    <location>
        <begin position="120"/>
        <end position="257"/>
    </location>
</feature>
<organism evidence="7 8">
    <name type="scientific">Candidatus Kaiserbacteria bacterium CG10_big_fil_rev_8_21_14_0_10_56_12</name>
    <dbReference type="NCBI Taxonomy" id="1974611"/>
    <lineage>
        <taxon>Bacteria</taxon>
        <taxon>Candidatus Kaiseribacteriota</taxon>
    </lineage>
</organism>
<dbReference type="EMBL" id="PFBL01000017">
    <property type="protein sequence ID" value="PIR83154.1"/>
    <property type="molecule type" value="Genomic_DNA"/>
</dbReference>
<evidence type="ECO:0000313" key="8">
    <source>
        <dbReference type="Proteomes" id="UP000230179"/>
    </source>
</evidence>
<sequence length="276" mass="28581">MKKTYLPRRNALLTVRELSWGARAVLLVCAVALVRFALPNVFMQIAAPFLGVSASVARASHAVINSFSSTAEQAAENERLREENVALVAENARLTKQSSQSVVETNVSTTGASRGVVAQVVARPPVGPYDTLVLDQGQSAGVSDGMEVFSSGGVPLGVVTGTTSDFSRAVLFSSPDVQTAGWAGERSVPVTITGRGGGVLVAVLPRSANIMVGDFIYVPGPGMLPIGVVARVDGDATSPAVTLRIRPLSNLFSLGSVELRTTGVGQSVEFASSTAP</sequence>
<keyword evidence="3" id="KW-0133">Cell shape</keyword>
<evidence type="ECO:0000256" key="1">
    <source>
        <dbReference type="ARBA" id="ARBA00009369"/>
    </source>
</evidence>
<evidence type="ECO:0000313" key="7">
    <source>
        <dbReference type="EMBL" id="PIR83154.1"/>
    </source>
</evidence>
<feature type="transmembrane region" description="Helical" evidence="5">
    <location>
        <begin position="20"/>
        <end position="38"/>
    </location>
</feature>
<evidence type="ECO:0000256" key="4">
    <source>
        <dbReference type="ARBA" id="ARBA00032089"/>
    </source>
</evidence>
<dbReference type="GO" id="GO:0005886">
    <property type="term" value="C:plasma membrane"/>
    <property type="evidence" value="ECO:0007669"/>
    <property type="project" value="TreeGrafter"/>
</dbReference>
<dbReference type="InterPro" id="IPR007221">
    <property type="entry name" value="MreC"/>
</dbReference>
<dbReference type="InterPro" id="IPR042175">
    <property type="entry name" value="Cell/Rod_MreC_2"/>
</dbReference>
<accession>A0A2H0U9Q9</accession>
<reference evidence="8" key="1">
    <citation type="submission" date="2017-09" db="EMBL/GenBank/DDBJ databases">
        <title>Depth-based differentiation of microbial function through sediment-hosted aquifers and enrichment of novel symbionts in the deep terrestrial subsurface.</title>
        <authorList>
            <person name="Probst A.J."/>
            <person name="Ladd B."/>
            <person name="Jarett J.K."/>
            <person name="Geller-Mcgrath D.E."/>
            <person name="Sieber C.M.K."/>
            <person name="Emerson J.B."/>
            <person name="Anantharaman K."/>
            <person name="Thomas B.C."/>
            <person name="Malmstrom R."/>
            <person name="Stieglmeier M."/>
            <person name="Klingl A."/>
            <person name="Woyke T."/>
            <person name="Ryan C.M."/>
            <person name="Banfield J.F."/>
        </authorList>
    </citation>
    <scope>NUCLEOTIDE SEQUENCE [LARGE SCALE GENOMIC DNA]</scope>
</reference>
<dbReference type="GO" id="GO:0008360">
    <property type="term" value="P:regulation of cell shape"/>
    <property type="evidence" value="ECO:0007669"/>
    <property type="project" value="UniProtKB-KW"/>
</dbReference>
<dbReference type="AlphaFoldDB" id="A0A2H0U9Q9"/>
<dbReference type="PANTHER" id="PTHR34138:SF1">
    <property type="entry name" value="CELL SHAPE-DETERMINING PROTEIN MREC"/>
    <property type="match status" value="1"/>
</dbReference>
<protein>
    <recommendedName>
        <fullName evidence="2">Cell shape-determining protein MreC</fullName>
    </recommendedName>
    <alternativeName>
        <fullName evidence="4">Cell shape protein MreC</fullName>
    </alternativeName>
</protein>
<proteinExistence type="inferred from homology"/>
<dbReference type="Proteomes" id="UP000230179">
    <property type="component" value="Unassembled WGS sequence"/>
</dbReference>
<keyword evidence="5" id="KW-1133">Transmembrane helix</keyword>
<evidence type="ECO:0000256" key="2">
    <source>
        <dbReference type="ARBA" id="ARBA00013855"/>
    </source>
</evidence>
<evidence type="ECO:0000259" key="6">
    <source>
        <dbReference type="Pfam" id="PF04085"/>
    </source>
</evidence>
<comment type="caution">
    <text evidence="7">The sequence shown here is derived from an EMBL/GenBank/DDBJ whole genome shotgun (WGS) entry which is preliminary data.</text>
</comment>
<dbReference type="InterPro" id="IPR042177">
    <property type="entry name" value="Cell/Rod_1"/>
</dbReference>
<dbReference type="InterPro" id="IPR055342">
    <property type="entry name" value="MreC_beta-barrel_core"/>
</dbReference>
<evidence type="ECO:0000256" key="5">
    <source>
        <dbReference type="SAM" id="Phobius"/>
    </source>
</evidence>
<keyword evidence="5" id="KW-0812">Transmembrane</keyword>
<keyword evidence="5" id="KW-0472">Membrane</keyword>
<comment type="similarity">
    <text evidence="1">Belongs to the MreC family.</text>
</comment>
<gene>
    <name evidence="7" type="ORF">COU19_01995</name>
</gene>
<dbReference type="PANTHER" id="PTHR34138">
    <property type="entry name" value="CELL SHAPE-DETERMINING PROTEIN MREC"/>
    <property type="match status" value="1"/>
</dbReference>
<name>A0A2H0U9Q9_9BACT</name>
<dbReference type="Gene3D" id="2.40.10.350">
    <property type="entry name" value="Rod shape-determining protein MreC, domain 2"/>
    <property type="match status" value="1"/>
</dbReference>